<evidence type="ECO:0000256" key="1">
    <source>
        <dbReference type="ARBA" id="ARBA00004173"/>
    </source>
</evidence>
<dbReference type="AlphaFoldDB" id="A0A0N5AF40"/>
<dbReference type="GO" id="GO:0005739">
    <property type="term" value="C:mitochondrion"/>
    <property type="evidence" value="ECO:0007669"/>
    <property type="project" value="UniProtKB-SubCell"/>
</dbReference>
<evidence type="ECO:0000313" key="5">
    <source>
        <dbReference type="WBParaSite" id="SMUV_0000287501-mRNA-1"/>
    </source>
</evidence>
<dbReference type="Gene3D" id="1.10.10.140">
    <property type="entry name" value="Cytochrome c oxidase, subunit VIb"/>
    <property type="match status" value="1"/>
</dbReference>
<dbReference type="GO" id="GO:0045277">
    <property type="term" value="C:respiratory chain complex IV"/>
    <property type="evidence" value="ECO:0007669"/>
    <property type="project" value="InterPro"/>
</dbReference>
<dbReference type="PANTHER" id="PTHR11387">
    <property type="entry name" value="CYTOCHROME C OXIDASE SUBUNIT 6B"/>
    <property type="match status" value="1"/>
</dbReference>
<name>A0A0N5AF40_9BILA</name>
<dbReference type="InterPro" id="IPR036549">
    <property type="entry name" value="CX6/COA6-like_sf"/>
</dbReference>
<dbReference type="InterPro" id="IPR003213">
    <property type="entry name" value="Cyt_c_oxidase_su6B"/>
</dbReference>
<protein>
    <submittedName>
        <fullName evidence="5">NADH dehydrogenase [ubiquinone] 1 beta subcomplex subunit 7</fullName>
    </submittedName>
</protein>
<keyword evidence="2" id="KW-0496">Mitochondrion</keyword>
<accession>A0A0N5AF40</accession>
<evidence type="ECO:0000256" key="2">
    <source>
        <dbReference type="ARBA" id="ARBA00023128"/>
    </source>
</evidence>
<proteinExistence type="predicted"/>
<evidence type="ECO:0000256" key="3">
    <source>
        <dbReference type="ARBA" id="ARBA00023157"/>
    </source>
</evidence>
<organism evidence="4 5">
    <name type="scientific">Syphacia muris</name>
    <dbReference type="NCBI Taxonomy" id="451379"/>
    <lineage>
        <taxon>Eukaryota</taxon>
        <taxon>Metazoa</taxon>
        <taxon>Ecdysozoa</taxon>
        <taxon>Nematoda</taxon>
        <taxon>Chromadorea</taxon>
        <taxon>Rhabditida</taxon>
        <taxon>Spirurina</taxon>
        <taxon>Oxyuridomorpha</taxon>
        <taxon>Oxyuroidea</taxon>
        <taxon>Oxyuridae</taxon>
        <taxon>Syphacia</taxon>
    </lineage>
</organism>
<keyword evidence="3" id="KW-1015">Disulfide bond</keyword>
<dbReference type="SUPFAM" id="SSF47694">
    <property type="entry name" value="Cytochrome c oxidase subunit h"/>
    <property type="match status" value="1"/>
</dbReference>
<dbReference type="Proteomes" id="UP000046393">
    <property type="component" value="Unplaced"/>
</dbReference>
<keyword evidence="4" id="KW-1185">Reference proteome</keyword>
<dbReference type="Pfam" id="PF02297">
    <property type="entry name" value="COX6B"/>
    <property type="match status" value="1"/>
</dbReference>
<dbReference type="STRING" id="451379.A0A0N5AF40"/>
<evidence type="ECO:0000313" key="4">
    <source>
        <dbReference type="Proteomes" id="UP000046393"/>
    </source>
</evidence>
<dbReference type="WBParaSite" id="SMUV_0000287501-mRNA-1">
    <property type="protein sequence ID" value="SMUV_0000287501-mRNA-1"/>
    <property type="gene ID" value="SMUV_0000287501"/>
</dbReference>
<reference evidence="5" key="1">
    <citation type="submission" date="2017-02" db="UniProtKB">
        <authorList>
            <consortium name="WormBaseParasite"/>
        </authorList>
    </citation>
    <scope>IDENTIFICATION</scope>
</reference>
<comment type="subcellular location">
    <subcellularLocation>
        <location evidence="1">Mitochondrion</location>
    </subcellularLocation>
</comment>
<dbReference type="InterPro" id="IPR048280">
    <property type="entry name" value="COX6B-like"/>
</dbReference>
<sequence length="117" mass="14314">MVNYNDILPSNEERAAYMRKRELDPEKMAKMSKGEVTVAMRELLFSLPYDARFPHNRQTNRCRTYYTDFYRCRELLGVDYKPCEYFKTLYLTVCHRDLVERMDELRKMGAFRERFDR</sequence>